<accession>A0ABP0KVY8</accession>
<protein>
    <submittedName>
        <fullName evidence="2">Catechol O-methyltransferase</fullName>
    </submittedName>
</protein>
<gene>
    <name evidence="2" type="ORF">SCF082_LOCUS19447</name>
</gene>
<evidence type="ECO:0000313" key="3">
    <source>
        <dbReference type="Proteomes" id="UP001642464"/>
    </source>
</evidence>
<sequence length="311" mass="36113">MDMHLINVDHESCESHEKPAPFSNLAAHRRLITIKYMGEAMWILSEATWILLLPQVCMPTSFLALVFISWAAALDFRESKQPGVWFPSAMQAFWLFWNMIWMLDEVFWDEPDEQTPWAQTPLFGENEKRYAAVQEYCKKFFFLAPLLWISAVLYQLFKGISIKATKSRSTYCWRSNVRELLWHSGYIAMWSSTDGFWACGYLWSATASAVVTILMILASTVEQTSNGIIIQADRTDVVWILWTLANLMWIYLELFFKDSIMMRYLASLVCFVSLFLLSVSWDRFEEREKHEAASCDDLAVALNQHDALAVK</sequence>
<evidence type="ECO:0000313" key="2">
    <source>
        <dbReference type="EMBL" id="CAK9031019.1"/>
    </source>
</evidence>
<feature type="transmembrane region" description="Helical" evidence="1">
    <location>
        <begin position="237"/>
        <end position="256"/>
    </location>
</feature>
<feature type="transmembrane region" description="Helical" evidence="1">
    <location>
        <begin position="263"/>
        <end position="281"/>
    </location>
</feature>
<evidence type="ECO:0000256" key="1">
    <source>
        <dbReference type="SAM" id="Phobius"/>
    </source>
</evidence>
<reference evidence="2 3" key="1">
    <citation type="submission" date="2024-02" db="EMBL/GenBank/DDBJ databases">
        <authorList>
            <person name="Chen Y."/>
            <person name="Shah S."/>
            <person name="Dougan E. K."/>
            <person name="Thang M."/>
            <person name="Chan C."/>
        </authorList>
    </citation>
    <scope>NUCLEOTIDE SEQUENCE [LARGE SCALE GENOMIC DNA]</scope>
</reference>
<dbReference type="Proteomes" id="UP001642464">
    <property type="component" value="Unassembled WGS sequence"/>
</dbReference>
<keyword evidence="1" id="KW-0472">Membrane</keyword>
<feature type="transmembrane region" description="Helical" evidence="1">
    <location>
        <begin position="47"/>
        <end position="72"/>
    </location>
</feature>
<keyword evidence="1" id="KW-0812">Transmembrane</keyword>
<comment type="caution">
    <text evidence="2">The sequence shown here is derived from an EMBL/GenBank/DDBJ whole genome shotgun (WGS) entry which is preliminary data.</text>
</comment>
<dbReference type="EMBL" id="CAXAMM010013335">
    <property type="protein sequence ID" value="CAK9031019.1"/>
    <property type="molecule type" value="Genomic_DNA"/>
</dbReference>
<organism evidence="2 3">
    <name type="scientific">Durusdinium trenchii</name>
    <dbReference type="NCBI Taxonomy" id="1381693"/>
    <lineage>
        <taxon>Eukaryota</taxon>
        <taxon>Sar</taxon>
        <taxon>Alveolata</taxon>
        <taxon>Dinophyceae</taxon>
        <taxon>Suessiales</taxon>
        <taxon>Symbiodiniaceae</taxon>
        <taxon>Durusdinium</taxon>
    </lineage>
</organism>
<name>A0ABP0KVY8_9DINO</name>
<keyword evidence="1" id="KW-1133">Transmembrane helix</keyword>
<keyword evidence="3" id="KW-1185">Reference proteome</keyword>
<feature type="transmembrane region" description="Helical" evidence="1">
    <location>
        <begin position="196"/>
        <end position="217"/>
    </location>
</feature>
<proteinExistence type="predicted"/>
<feature type="transmembrane region" description="Helical" evidence="1">
    <location>
        <begin position="140"/>
        <end position="157"/>
    </location>
</feature>